<keyword evidence="3 6" id="KW-0521">NADP</keyword>
<dbReference type="PANTHER" id="PTHR31873">
    <property type="entry name" value="L-ASPARTATE DEHYDROGENASE-RELATED"/>
    <property type="match status" value="1"/>
</dbReference>
<evidence type="ECO:0000256" key="5">
    <source>
        <dbReference type="ARBA" id="ARBA00023027"/>
    </source>
</evidence>
<protein>
    <recommendedName>
        <fullName evidence="6">L-aspartate dehydrogenase</fullName>
        <ecNumber evidence="6">1.4.1.21</ecNumber>
    </recommendedName>
</protein>
<dbReference type="PIRSF" id="PIRSF005227">
    <property type="entry name" value="Asp_dh_NAD_syn"/>
    <property type="match status" value="1"/>
</dbReference>
<feature type="binding site" evidence="6">
    <location>
        <position position="125"/>
    </location>
    <ligand>
        <name>NAD(+)</name>
        <dbReference type="ChEBI" id="CHEBI:57540"/>
    </ligand>
</feature>
<dbReference type="SUPFAM" id="SSF55347">
    <property type="entry name" value="Glyceraldehyde-3-phosphate dehydrogenase-like, C-terminal domain"/>
    <property type="match status" value="1"/>
</dbReference>
<feature type="active site" evidence="6">
    <location>
        <position position="215"/>
    </location>
</feature>
<organism evidence="9 10">
    <name type="scientific">Sphaerobacter thermophilus (strain ATCC 49802 / DSM 20745 / KCCM 41009 / NCIMB 13125 / S 6022)</name>
    <dbReference type="NCBI Taxonomy" id="479434"/>
    <lineage>
        <taxon>Bacteria</taxon>
        <taxon>Pseudomonadati</taxon>
        <taxon>Thermomicrobiota</taxon>
        <taxon>Thermomicrobia</taxon>
        <taxon>Sphaerobacterales</taxon>
        <taxon>Sphaerobacterineae</taxon>
        <taxon>Sphaerobacteraceae</taxon>
        <taxon>Sphaerobacter</taxon>
    </lineage>
</organism>
<dbReference type="eggNOG" id="COG1712">
    <property type="taxonomic scope" value="Bacteria"/>
</dbReference>
<evidence type="ECO:0000256" key="1">
    <source>
        <dbReference type="ARBA" id="ARBA00008331"/>
    </source>
</evidence>
<evidence type="ECO:0000256" key="2">
    <source>
        <dbReference type="ARBA" id="ARBA00022642"/>
    </source>
</evidence>
<dbReference type="RefSeq" id="WP_012872677.1">
    <property type="nucleotide sequence ID" value="NC_013523.1"/>
</dbReference>
<feature type="binding site" evidence="6">
    <location>
        <position position="185"/>
    </location>
    <ligand>
        <name>NAD(+)</name>
        <dbReference type="ChEBI" id="CHEBI:57540"/>
    </ligand>
</feature>
<evidence type="ECO:0000256" key="6">
    <source>
        <dbReference type="HAMAP-Rule" id="MF_01265"/>
    </source>
</evidence>
<dbReference type="Proteomes" id="UP000002027">
    <property type="component" value="Chromosome 1"/>
</dbReference>
<dbReference type="InterPro" id="IPR036291">
    <property type="entry name" value="NAD(P)-bd_dom_sf"/>
</dbReference>
<keyword evidence="4 6" id="KW-0560">Oxidoreductase</keyword>
<keyword evidence="2 6" id="KW-0662">Pyridine nucleotide biosynthesis</keyword>
<keyword evidence="10" id="KW-1185">Reference proteome</keyword>
<dbReference type="OrthoDB" id="1906017at2"/>
<dbReference type="InterPro" id="IPR002811">
    <property type="entry name" value="Asp_DH"/>
</dbReference>
<dbReference type="EMBL" id="CP001823">
    <property type="protein sequence ID" value="ACZ39631.1"/>
    <property type="molecule type" value="Genomic_DNA"/>
</dbReference>
<dbReference type="STRING" id="479434.Sthe_2207"/>
<gene>
    <name evidence="6" type="primary">nadX</name>
    <name evidence="9" type="ordered locus">Sthe_2207</name>
</gene>
<feature type="domain" description="Aspartate dehydrogenase" evidence="7">
    <location>
        <begin position="163"/>
        <end position="250"/>
    </location>
</feature>
<comment type="pathway">
    <text evidence="6">Cofactor biosynthesis; NAD(+) biosynthesis; iminoaspartate from L-aspartate (dehydrogenase route): step 1/1.</text>
</comment>
<dbReference type="InterPro" id="IPR020626">
    <property type="entry name" value="Asp_DH_prok"/>
</dbReference>
<evidence type="ECO:0000256" key="4">
    <source>
        <dbReference type="ARBA" id="ARBA00023002"/>
    </source>
</evidence>
<dbReference type="GO" id="GO:0009435">
    <property type="term" value="P:NAD+ biosynthetic process"/>
    <property type="evidence" value="ECO:0007669"/>
    <property type="project" value="UniProtKB-UniRule"/>
</dbReference>
<dbReference type="PANTHER" id="PTHR31873:SF6">
    <property type="entry name" value="ASPARTATE DEHYDROGENASE DOMAIN-CONTAINING PROTEIN"/>
    <property type="match status" value="1"/>
</dbReference>
<dbReference type="EC" id="1.4.1.21" evidence="6"/>
<dbReference type="GO" id="GO:0051287">
    <property type="term" value="F:NAD binding"/>
    <property type="evidence" value="ECO:0007669"/>
    <property type="project" value="UniProtKB-UniRule"/>
</dbReference>
<dbReference type="GO" id="GO:0050661">
    <property type="term" value="F:NADP binding"/>
    <property type="evidence" value="ECO:0007669"/>
    <property type="project" value="UniProtKB-UniRule"/>
</dbReference>
<dbReference type="GO" id="GO:0016639">
    <property type="term" value="F:oxidoreductase activity, acting on the CH-NH2 group of donors, NAD or NADP as acceptor"/>
    <property type="evidence" value="ECO:0007669"/>
    <property type="project" value="UniProtKB-UniRule"/>
</dbReference>
<comment type="miscellaneous">
    <text evidence="6">The iminoaspartate product is unstable in aqueous solution and can decompose to oxaloacetate and ammonia.</text>
</comment>
<dbReference type="InParanoid" id="D1C6K6"/>
<proteinExistence type="inferred from homology"/>
<dbReference type="InterPro" id="IPR005106">
    <property type="entry name" value="Asp/hSer_DH_NAD-bd"/>
</dbReference>
<accession>D1C6K6</accession>
<evidence type="ECO:0000313" key="9">
    <source>
        <dbReference type="EMBL" id="ACZ39631.1"/>
    </source>
</evidence>
<dbReference type="UniPathway" id="UPA00253">
    <property type="reaction ID" value="UER00456"/>
</dbReference>
<dbReference type="HAMAP" id="MF_01265">
    <property type="entry name" value="NadX"/>
    <property type="match status" value="1"/>
</dbReference>
<dbReference type="InterPro" id="IPR011182">
    <property type="entry name" value="L-Asp_DH"/>
</dbReference>
<dbReference type="GO" id="GO:0033735">
    <property type="term" value="F:aspartate dehydrogenase [NAD(P)+] activity"/>
    <property type="evidence" value="ECO:0007669"/>
    <property type="project" value="UniProtKB-EC"/>
</dbReference>
<dbReference type="HOGENOM" id="CLU_089550_0_0_0"/>
<dbReference type="KEGG" id="sti:Sthe_2207"/>
<feature type="domain" description="Aspartate/homoserine dehydrogenase NAD-binding" evidence="8">
    <location>
        <begin position="12"/>
        <end position="121"/>
    </location>
</feature>
<evidence type="ECO:0000259" key="8">
    <source>
        <dbReference type="Pfam" id="PF03447"/>
    </source>
</evidence>
<dbReference type="Pfam" id="PF01958">
    <property type="entry name" value="Asp_DH_C"/>
    <property type="match status" value="1"/>
</dbReference>
<evidence type="ECO:0000256" key="3">
    <source>
        <dbReference type="ARBA" id="ARBA00022857"/>
    </source>
</evidence>
<comment type="function">
    <text evidence="6">Specifically catalyzes the NAD or NADP-dependent dehydrogenation of L-aspartate to iminoaspartate.</text>
</comment>
<comment type="catalytic activity">
    <reaction evidence="6">
        <text>L-aspartate + NAD(+) + H2O = oxaloacetate + NH4(+) + NADH + H(+)</text>
        <dbReference type="Rhea" id="RHEA:11788"/>
        <dbReference type="ChEBI" id="CHEBI:15377"/>
        <dbReference type="ChEBI" id="CHEBI:15378"/>
        <dbReference type="ChEBI" id="CHEBI:16452"/>
        <dbReference type="ChEBI" id="CHEBI:28938"/>
        <dbReference type="ChEBI" id="CHEBI:29991"/>
        <dbReference type="ChEBI" id="CHEBI:57540"/>
        <dbReference type="ChEBI" id="CHEBI:57945"/>
        <dbReference type="EC" id="1.4.1.21"/>
    </reaction>
</comment>
<evidence type="ECO:0000313" key="10">
    <source>
        <dbReference type="Proteomes" id="UP000002027"/>
    </source>
</evidence>
<dbReference type="Gene3D" id="3.30.360.10">
    <property type="entry name" value="Dihydrodipicolinate Reductase, domain 2"/>
    <property type="match status" value="1"/>
</dbReference>
<dbReference type="SUPFAM" id="SSF51735">
    <property type="entry name" value="NAD(P)-binding Rossmann-fold domains"/>
    <property type="match status" value="1"/>
</dbReference>
<dbReference type="AlphaFoldDB" id="D1C6K6"/>
<dbReference type="Gene3D" id="3.40.50.720">
    <property type="entry name" value="NAD(P)-binding Rossmann-like Domain"/>
    <property type="match status" value="1"/>
</dbReference>
<keyword evidence="5 6" id="KW-0520">NAD</keyword>
<dbReference type="NCBIfam" id="NF009828">
    <property type="entry name" value="PRK13303.1-3"/>
    <property type="match status" value="1"/>
</dbReference>
<comment type="catalytic activity">
    <reaction evidence="6">
        <text>L-aspartate + NADP(+) + H2O = oxaloacetate + NH4(+) + NADPH + H(+)</text>
        <dbReference type="Rhea" id="RHEA:11784"/>
        <dbReference type="ChEBI" id="CHEBI:15377"/>
        <dbReference type="ChEBI" id="CHEBI:15378"/>
        <dbReference type="ChEBI" id="CHEBI:16452"/>
        <dbReference type="ChEBI" id="CHEBI:28938"/>
        <dbReference type="ChEBI" id="CHEBI:29991"/>
        <dbReference type="ChEBI" id="CHEBI:57783"/>
        <dbReference type="ChEBI" id="CHEBI:58349"/>
        <dbReference type="EC" id="1.4.1.21"/>
    </reaction>
</comment>
<comment type="similarity">
    <text evidence="1 6">Belongs to the L-aspartate dehydrogenase family.</text>
</comment>
<sequence length="263" mass="26750">MTSAPMRVGMIGLGAIGQGVLTQLAAMPDAAVDIVGVLVRDPSRPRLAGTPPVVGTVEALLALEPEVVVEVAGHEALAQLGPAVLRSGRDLIAVSVGALARPEVYDSLVAAACEGGAQITVASGAIGGLDAISAAAVGGITRVTHTTRKPATTLLGAEGAALTEPRELFRGTAREGVLEFPESVNVAAAVSLAGVGLDRTELVVVADPAITRNRHEVVVEGDFGSLRFEIENVPTTANPKTGRIVAMSIVRTLLRRCAPLAIG</sequence>
<name>D1C6K6_SPHTD</name>
<dbReference type="Pfam" id="PF03447">
    <property type="entry name" value="NAD_binding_3"/>
    <property type="match status" value="1"/>
</dbReference>
<reference evidence="9" key="1">
    <citation type="journal article" date="2010" name="Stand. Genomic Sci.">
        <title>Complete genome sequence of Desulfohalobium retbaense type strain (HR(100)).</title>
        <authorList>
            <person name="Spring S."/>
            <person name="Nolan M."/>
            <person name="Lapidus A."/>
            <person name="Glavina Del Rio T."/>
            <person name="Copeland A."/>
            <person name="Tice H."/>
            <person name="Cheng J.F."/>
            <person name="Lucas S."/>
            <person name="Land M."/>
            <person name="Chen F."/>
            <person name="Bruce D."/>
            <person name="Goodwin L."/>
            <person name="Pitluck S."/>
            <person name="Ivanova N."/>
            <person name="Mavromatis K."/>
            <person name="Mikhailova N."/>
            <person name="Pati A."/>
            <person name="Chen A."/>
            <person name="Palaniappan K."/>
            <person name="Hauser L."/>
            <person name="Chang Y.J."/>
            <person name="Jeffries C.D."/>
            <person name="Munk C."/>
            <person name="Kiss H."/>
            <person name="Chain P."/>
            <person name="Han C."/>
            <person name="Brettin T."/>
            <person name="Detter J.C."/>
            <person name="Schuler E."/>
            <person name="Goker M."/>
            <person name="Rohde M."/>
            <person name="Bristow J."/>
            <person name="Eisen J.A."/>
            <person name="Markowitz V."/>
            <person name="Hugenholtz P."/>
            <person name="Kyrpides N.C."/>
            <person name="Klenk H.P."/>
        </authorList>
    </citation>
    <scope>NUCLEOTIDE SEQUENCE [LARGE SCALE GENOMIC DNA]</scope>
    <source>
        <strain evidence="9">DSM 20745</strain>
    </source>
</reference>
<evidence type="ECO:0000259" key="7">
    <source>
        <dbReference type="Pfam" id="PF01958"/>
    </source>
</evidence>